<sequence>MNKPDSAALRASRLKLLLIMLVFGAPIFGAGILTAVGWQPSGKANGLPITPQRNFASEQLQVTLADGKTWPWRASEPQMTLVALAGPDCATQCLDTLTKMAAARITLNRNATHLRLLFVGVPPANAAASGMTNYWQLGDDSTGALAAFRPTGPDSVSALLVESDGTALSLYPAGFDPSGLRKDLQKVIR</sequence>
<keyword evidence="1" id="KW-0472">Membrane</keyword>
<evidence type="ECO:0000313" key="2">
    <source>
        <dbReference type="EMBL" id="RDI98630.1"/>
    </source>
</evidence>
<gene>
    <name evidence="2" type="ORF">DVT68_08890</name>
</gene>
<evidence type="ECO:0000256" key="1">
    <source>
        <dbReference type="SAM" id="Phobius"/>
    </source>
</evidence>
<keyword evidence="1" id="KW-0812">Transmembrane</keyword>
<evidence type="ECO:0008006" key="4">
    <source>
        <dbReference type="Google" id="ProtNLM"/>
    </source>
</evidence>
<protein>
    <recommendedName>
        <fullName evidence="4">Thioredoxin domain-containing protein</fullName>
    </recommendedName>
</protein>
<dbReference type="AlphaFoldDB" id="A0A370K9B4"/>
<dbReference type="OrthoDB" id="9785445at2"/>
<proteinExistence type="predicted"/>
<organism evidence="2 3">
    <name type="scientific">Dyella solisilvae</name>
    <dbReference type="NCBI Taxonomy" id="1920168"/>
    <lineage>
        <taxon>Bacteria</taxon>
        <taxon>Pseudomonadati</taxon>
        <taxon>Pseudomonadota</taxon>
        <taxon>Gammaproteobacteria</taxon>
        <taxon>Lysobacterales</taxon>
        <taxon>Rhodanobacteraceae</taxon>
        <taxon>Dyella</taxon>
    </lineage>
</organism>
<feature type="transmembrane region" description="Helical" evidence="1">
    <location>
        <begin position="16"/>
        <end position="38"/>
    </location>
</feature>
<name>A0A370K9B4_9GAMM</name>
<dbReference type="EMBL" id="QQSY01000002">
    <property type="protein sequence ID" value="RDI98630.1"/>
    <property type="molecule type" value="Genomic_DNA"/>
</dbReference>
<dbReference type="Proteomes" id="UP000254711">
    <property type="component" value="Unassembled WGS sequence"/>
</dbReference>
<keyword evidence="3" id="KW-1185">Reference proteome</keyword>
<accession>A0A370K9B4</accession>
<reference evidence="2 3" key="1">
    <citation type="submission" date="2018-07" db="EMBL/GenBank/DDBJ databases">
        <title>Dyella solisilvae sp. nov., isolated from the pine and broad-leaved mixed forest soil.</title>
        <authorList>
            <person name="Gao Z."/>
            <person name="Qiu L."/>
        </authorList>
    </citation>
    <scope>NUCLEOTIDE SEQUENCE [LARGE SCALE GENOMIC DNA]</scope>
    <source>
        <strain evidence="2 3">DHG54</strain>
    </source>
</reference>
<evidence type="ECO:0000313" key="3">
    <source>
        <dbReference type="Proteomes" id="UP000254711"/>
    </source>
</evidence>
<comment type="caution">
    <text evidence="2">The sequence shown here is derived from an EMBL/GenBank/DDBJ whole genome shotgun (WGS) entry which is preliminary data.</text>
</comment>
<keyword evidence="1" id="KW-1133">Transmembrane helix</keyword>
<dbReference type="RefSeq" id="WP_114824719.1">
    <property type="nucleotide sequence ID" value="NZ_QQSY01000002.1"/>
</dbReference>